<protein>
    <submittedName>
        <fullName evidence="3">PADI2 deiminase</fullName>
    </submittedName>
</protein>
<name>A0A7K4KBH1_9AVES</name>
<organism evidence="3 4">
    <name type="scientific">Crypturellus soui</name>
    <dbReference type="NCBI Taxonomy" id="458187"/>
    <lineage>
        <taxon>Eukaryota</taxon>
        <taxon>Metazoa</taxon>
        <taxon>Chordata</taxon>
        <taxon>Craniata</taxon>
        <taxon>Vertebrata</taxon>
        <taxon>Euteleostomi</taxon>
        <taxon>Archelosauria</taxon>
        <taxon>Archosauria</taxon>
        <taxon>Dinosauria</taxon>
        <taxon>Saurischia</taxon>
        <taxon>Theropoda</taxon>
        <taxon>Coelurosauria</taxon>
        <taxon>Aves</taxon>
        <taxon>Palaeognathae</taxon>
        <taxon>Tinamiformes</taxon>
        <taxon>Tinamidae</taxon>
        <taxon>Crypturellus</taxon>
    </lineage>
</organism>
<dbReference type="AlphaFoldDB" id="A0A7K4KBH1"/>
<dbReference type="EMBL" id="VWPX01008400">
    <property type="protein sequence ID" value="NWI13336.1"/>
    <property type="molecule type" value="Genomic_DNA"/>
</dbReference>
<dbReference type="InterPro" id="IPR008972">
    <property type="entry name" value="Cupredoxin"/>
</dbReference>
<feature type="non-terminal residue" evidence="3">
    <location>
        <position position="128"/>
    </location>
</feature>
<dbReference type="InterPro" id="IPR013732">
    <property type="entry name" value="PAD_N"/>
</dbReference>
<gene>
    <name evidence="3" type="primary">Padi2</name>
    <name evidence="3" type="ORF">CRYSOU_R04166</name>
</gene>
<dbReference type="PANTHER" id="PTHR10837">
    <property type="entry name" value="PEPTIDYLARGININE DEIMINASE"/>
    <property type="match status" value="1"/>
</dbReference>
<feature type="domain" description="Protein-arginine deiminase (PAD) N-terminal" evidence="1">
    <location>
        <begin position="1"/>
        <end position="82"/>
    </location>
</feature>
<dbReference type="InterPro" id="IPR038685">
    <property type="entry name" value="PAD_N_sf"/>
</dbReference>
<keyword evidence="4" id="KW-1185">Reference proteome</keyword>
<dbReference type="SUPFAM" id="SSF110083">
    <property type="entry name" value="Peptidylarginine deiminase Pad4, middle domain"/>
    <property type="match status" value="1"/>
</dbReference>
<dbReference type="GO" id="GO:0005737">
    <property type="term" value="C:cytoplasm"/>
    <property type="evidence" value="ECO:0007669"/>
    <property type="project" value="InterPro"/>
</dbReference>
<dbReference type="Pfam" id="PF08527">
    <property type="entry name" value="PAD_M"/>
    <property type="match status" value="1"/>
</dbReference>
<comment type="caution">
    <text evidence="3">The sequence shown here is derived from an EMBL/GenBank/DDBJ whole genome shotgun (WGS) entry which is preliminary data.</text>
</comment>
<dbReference type="InterPro" id="IPR004303">
    <property type="entry name" value="PAD"/>
</dbReference>
<dbReference type="Gene3D" id="2.60.40.1860">
    <property type="entry name" value="Protein-arginine deiminase, N-terminal domain"/>
    <property type="match status" value="1"/>
</dbReference>
<evidence type="ECO:0000313" key="3">
    <source>
        <dbReference type="EMBL" id="NWI13336.1"/>
    </source>
</evidence>
<feature type="non-terminal residue" evidence="3">
    <location>
        <position position="1"/>
    </location>
</feature>
<dbReference type="OrthoDB" id="5102063at2759"/>
<dbReference type="GO" id="GO:0005634">
    <property type="term" value="C:nucleus"/>
    <property type="evidence" value="ECO:0007669"/>
    <property type="project" value="TreeGrafter"/>
</dbReference>
<dbReference type="Gene3D" id="2.60.40.1700">
    <property type="entry name" value="Protein-arginine deiminase, central domain"/>
    <property type="match status" value="1"/>
</dbReference>
<dbReference type="GO" id="GO:0140794">
    <property type="term" value="F:histone arginine deiminase activity"/>
    <property type="evidence" value="ECO:0007669"/>
    <property type="project" value="TreeGrafter"/>
</dbReference>
<dbReference type="InterPro" id="IPR036556">
    <property type="entry name" value="PAD_central_sf"/>
</dbReference>
<evidence type="ECO:0000259" key="1">
    <source>
        <dbReference type="Pfam" id="PF08526"/>
    </source>
</evidence>
<dbReference type="GO" id="GO:0005509">
    <property type="term" value="F:calcium ion binding"/>
    <property type="evidence" value="ECO:0007669"/>
    <property type="project" value="InterPro"/>
</dbReference>
<evidence type="ECO:0000259" key="2">
    <source>
        <dbReference type="Pfam" id="PF08527"/>
    </source>
</evidence>
<dbReference type="InterPro" id="IPR013733">
    <property type="entry name" value="Prot_Arg_deaminase_cen_dom"/>
</dbReference>
<dbReference type="SUPFAM" id="SSF49503">
    <property type="entry name" value="Cupredoxins"/>
    <property type="match status" value="1"/>
</dbReference>
<dbReference type="Proteomes" id="UP000545332">
    <property type="component" value="Unassembled WGS sequence"/>
</dbReference>
<reference evidence="3 4" key="1">
    <citation type="submission" date="2019-09" db="EMBL/GenBank/DDBJ databases">
        <title>Bird 10,000 Genomes (B10K) Project - Family phase.</title>
        <authorList>
            <person name="Zhang G."/>
        </authorList>
    </citation>
    <scope>NUCLEOTIDE SEQUENCE [LARGE SCALE GENOMIC DNA]</scope>
    <source>
        <strain evidence="3">B10K-MSB-42743</strain>
        <tissue evidence="3">Heart</tissue>
    </source>
</reference>
<feature type="domain" description="Protein-arginine deiminase (PAD) central" evidence="2">
    <location>
        <begin position="84"/>
        <end position="127"/>
    </location>
</feature>
<proteinExistence type="predicted"/>
<sequence length="128" mass="13261">AAPPGAASFSLRHSEAVEVEVVTAERAEAAPGDGAQLWPLSKGTVLRLSMSRASAEANDNKVTVSYYGEGGEAMERAGVLLTGIGISLDVDADRDGVVESNNPHKATWTWGPAGQGAVLLVNCDRESP</sequence>
<accession>A0A7K4KBH1</accession>
<dbReference type="PANTHER" id="PTHR10837:SF12">
    <property type="entry name" value="PROTEIN-ARGININE DEIMINASE TYPE-2"/>
    <property type="match status" value="1"/>
</dbReference>
<dbReference type="Pfam" id="PF08526">
    <property type="entry name" value="PAD_N"/>
    <property type="match status" value="1"/>
</dbReference>
<evidence type="ECO:0000313" key="4">
    <source>
        <dbReference type="Proteomes" id="UP000545332"/>
    </source>
</evidence>